<feature type="region of interest" description="Disordered" evidence="1">
    <location>
        <begin position="1"/>
        <end position="22"/>
    </location>
</feature>
<evidence type="ECO:0000259" key="2">
    <source>
        <dbReference type="Pfam" id="PF20945"/>
    </source>
</evidence>
<evidence type="ECO:0000313" key="3">
    <source>
        <dbReference type="EMBL" id="CAK7271154.1"/>
    </source>
</evidence>
<feature type="region of interest" description="Disordered" evidence="1">
    <location>
        <begin position="225"/>
        <end position="342"/>
    </location>
</feature>
<keyword evidence="4" id="KW-1185">Reference proteome</keyword>
<protein>
    <submittedName>
        <fullName evidence="3">Ribonuclease MRP protein subunit rmp1</fullName>
    </submittedName>
</protein>
<name>A0ABP0DTE5_9PEZI</name>
<feature type="compositionally biased region" description="Basic and acidic residues" evidence="1">
    <location>
        <begin position="225"/>
        <end position="241"/>
    </location>
</feature>
<comment type="caution">
    <text evidence="3">The sequence shown here is derived from an EMBL/GenBank/DDBJ whole genome shotgun (WGS) entry which is preliminary data.</text>
</comment>
<accession>A0ABP0DTE5</accession>
<gene>
    <name evidence="3" type="primary">RMP1</name>
    <name evidence="3" type="ORF">SEPCBS57363_004472</name>
</gene>
<organism evidence="3 4">
    <name type="scientific">Sporothrix epigloea</name>
    <dbReference type="NCBI Taxonomy" id="1892477"/>
    <lineage>
        <taxon>Eukaryota</taxon>
        <taxon>Fungi</taxon>
        <taxon>Dikarya</taxon>
        <taxon>Ascomycota</taxon>
        <taxon>Pezizomycotina</taxon>
        <taxon>Sordariomycetes</taxon>
        <taxon>Sordariomycetidae</taxon>
        <taxon>Ophiostomatales</taxon>
        <taxon>Ophiostomataceae</taxon>
        <taxon>Sporothrix</taxon>
    </lineage>
</organism>
<dbReference type="PANTHER" id="PTHR37792">
    <property type="entry name" value="RIBONUCLEASE MRP PROTEIN SUBUNIT RMP1"/>
    <property type="match status" value="1"/>
</dbReference>
<dbReference type="Proteomes" id="UP001642501">
    <property type="component" value="Unassembled WGS sequence"/>
</dbReference>
<dbReference type="InterPro" id="IPR047205">
    <property type="entry name" value="RMP1"/>
</dbReference>
<feature type="domain" description="RNase MRP protein 1 RNA binding" evidence="2">
    <location>
        <begin position="46"/>
        <end position="169"/>
    </location>
</feature>
<feature type="compositionally biased region" description="Acidic residues" evidence="1">
    <location>
        <begin position="333"/>
        <end position="342"/>
    </location>
</feature>
<dbReference type="Pfam" id="PF20945">
    <property type="entry name" value="RMP1"/>
    <property type="match status" value="1"/>
</dbReference>
<reference evidence="3 4" key="1">
    <citation type="submission" date="2024-01" db="EMBL/GenBank/DDBJ databases">
        <authorList>
            <person name="Allen C."/>
            <person name="Tagirdzhanova G."/>
        </authorList>
    </citation>
    <scope>NUCLEOTIDE SEQUENCE [LARGE SCALE GENOMIC DNA]</scope>
    <source>
        <strain evidence="3 4">CBS 573.63</strain>
    </source>
</reference>
<dbReference type="CDD" id="cd22573">
    <property type="entry name" value="RMP1_RBD"/>
    <property type="match status" value="1"/>
</dbReference>
<proteinExistence type="predicted"/>
<sequence length="342" mass="38405">MAQTTPNAPSSATLATPPTSSPRLTLLSPAESYATVAKRLENIGILLHGLHRRHKNQHRVSTYWWPAFGQLRRHVRKLAAEARAVWTETTPDRPARETDAKRRVAAHARDMYDCFIPKVYLYASRVSYSLRLASSWTLFPLTFSSAFSRLVADRRHAQLGLLLMGVLAQVHTVLRQVTNDGPTKEENVGAKGRDGLDMENVKDNDMPPTTTLKLADDFGEIVARDGTDGKGYGKDKAERVSSKGLVAAVAQPTKKHPRPKDDDEYSVEKASVGIRSTCKEPSAKATPEKKTKTKTREVEDIKDEDRKEKREKREKKDKDQARKTKKRKKTGDEFDDLFDGLL</sequence>
<evidence type="ECO:0000313" key="4">
    <source>
        <dbReference type="Proteomes" id="UP001642501"/>
    </source>
</evidence>
<dbReference type="EMBL" id="CAWUOM010000083">
    <property type="protein sequence ID" value="CAK7271154.1"/>
    <property type="molecule type" value="Genomic_DNA"/>
</dbReference>
<feature type="region of interest" description="Disordered" evidence="1">
    <location>
        <begin position="180"/>
        <end position="209"/>
    </location>
</feature>
<feature type="compositionally biased region" description="Basic and acidic residues" evidence="1">
    <location>
        <begin position="277"/>
        <end position="308"/>
    </location>
</feature>
<feature type="compositionally biased region" description="Basic and acidic residues" evidence="1">
    <location>
        <begin position="182"/>
        <end position="205"/>
    </location>
</feature>
<dbReference type="PANTHER" id="PTHR37792:SF1">
    <property type="entry name" value="RIBONUCLEASE MRP PROTEIN SUBUNIT RMP1"/>
    <property type="match status" value="1"/>
</dbReference>
<dbReference type="InterPro" id="IPR047204">
    <property type="entry name" value="RMP1_RBD"/>
</dbReference>
<evidence type="ECO:0000256" key="1">
    <source>
        <dbReference type="SAM" id="MobiDB-lite"/>
    </source>
</evidence>